<keyword evidence="3 6" id="KW-0285">Flavoprotein</keyword>
<dbReference type="Pfam" id="PF02771">
    <property type="entry name" value="Acyl-CoA_dh_N"/>
    <property type="match status" value="1"/>
</dbReference>
<comment type="caution">
    <text evidence="10">The sequence shown here is derived from an EMBL/GenBank/DDBJ whole genome shotgun (WGS) entry which is preliminary data.</text>
</comment>
<keyword evidence="11" id="KW-1185">Reference proteome</keyword>
<dbReference type="PANTHER" id="PTHR43884">
    <property type="entry name" value="ACYL-COA DEHYDROGENASE"/>
    <property type="match status" value="1"/>
</dbReference>
<dbReference type="GO" id="GO:0050660">
    <property type="term" value="F:flavin adenine dinucleotide binding"/>
    <property type="evidence" value="ECO:0007669"/>
    <property type="project" value="InterPro"/>
</dbReference>
<dbReference type="RefSeq" id="WP_246122935.1">
    <property type="nucleotide sequence ID" value="NZ_VFOZ01000003.1"/>
</dbReference>
<evidence type="ECO:0000313" key="11">
    <source>
        <dbReference type="Proteomes" id="UP000316096"/>
    </source>
</evidence>
<dbReference type="InterPro" id="IPR013786">
    <property type="entry name" value="AcylCoA_DH/ox_N"/>
</dbReference>
<evidence type="ECO:0000256" key="4">
    <source>
        <dbReference type="ARBA" id="ARBA00022827"/>
    </source>
</evidence>
<dbReference type="Proteomes" id="UP000316096">
    <property type="component" value="Unassembled WGS sequence"/>
</dbReference>
<comment type="similarity">
    <text evidence="2 6">Belongs to the acyl-CoA dehydrogenase family.</text>
</comment>
<reference evidence="10 11" key="1">
    <citation type="submission" date="2019-06" db="EMBL/GenBank/DDBJ databases">
        <title>Sequencing the genomes of 1000 actinobacteria strains.</title>
        <authorList>
            <person name="Klenk H.-P."/>
        </authorList>
    </citation>
    <scope>NUCLEOTIDE SEQUENCE [LARGE SCALE GENOMIC DNA]</scope>
    <source>
        <strain evidence="10 11">DSM 102200</strain>
    </source>
</reference>
<proteinExistence type="inferred from homology"/>
<dbReference type="InterPro" id="IPR006091">
    <property type="entry name" value="Acyl-CoA_Oxase/DH_mid-dom"/>
</dbReference>
<dbReference type="EMBL" id="VFOZ01000003">
    <property type="protein sequence ID" value="TQL88115.1"/>
    <property type="molecule type" value="Genomic_DNA"/>
</dbReference>
<evidence type="ECO:0000259" key="9">
    <source>
        <dbReference type="Pfam" id="PF02771"/>
    </source>
</evidence>
<evidence type="ECO:0000259" key="7">
    <source>
        <dbReference type="Pfam" id="PF00441"/>
    </source>
</evidence>
<dbReference type="AlphaFoldDB" id="A0A543BTF6"/>
<evidence type="ECO:0000256" key="5">
    <source>
        <dbReference type="ARBA" id="ARBA00023002"/>
    </source>
</evidence>
<dbReference type="GO" id="GO:0003995">
    <property type="term" value="F:acyl-CoA dehydrogenase activity"/>
    <property type="evidence" value="ECO:0007669"/>
    <property type="project" value="TreeGrafter"/>
</dbReference>
<name>A0A543BTF6_9ACTN</name>
<dbReference type="InterPro" id="IPR037069">
    <property type="entry name" value="AcylCoA_DH/ox_N_sf"/>
</dbReference>
<evidence type="ECO:0000256" key="1">
    <source>
        <dbReference type="ARBA" id="ARBA00001974"/>
    </source>
</evidence>
<dbReference type="Gene3D" id="2.40.110.10">
    <property type="entry name" value="Butyryl-CoA Dehydrogenase, subunit A, domain 2"/>
    <property type="match status" value="1"/>
</dbReference>
<evidence type="ECO:0000256" key="3">
    <source>
        <dbReference type="ARBA" id="ARBA00022630"/>
    </source>
</evidence>
<accession>A0A543BTF6</accession>
<organism evidence="10 11">
    <name type="scientific">Actinoallomurus bryophytorum</name>
    <dbReference type="NCBI Taxonomy" id="1490222"/>
    <lineage>
        <taxon>Bacteria</taxon>
        <taxon>Bacillati</taxon>
        <taxon>Actinomycetota</taxon>
        <taxon>Actinomycetes</taxon>
        <taxon>Streptosporangiales</taxon>
        <taxon>Thermomonosporaceae</taxon>
        <taxon>Actinoallomurus</taxon>
    </lineage>
</organism>
<dbReference type="Pfam" id="PF02770">
    <property type="entry name" value="Acyl-CoA_dh_M"/>
    <property type="match status" value="1"/>
</dbReference>
<keyword evidence="5 6" id="KW-0560">Oxidoreductase</keyword>
<dbReference type="Gene3D" id="1.10.540.10">
    <property type="entry name" value="Acyl-CoA dehydrogenase/oxidase, N-terminal domain"/>
    <property type="match status" value="1"/>
</dbReference>
<dbReference type="InterPro" id="IPR036250">
    <property type="entry name" value="AcylCo_DH-like_C"/>
</dbReference>
<dbReference type="InterPro" id="IPR009100">
    <property type="entry name" value="AcylCoA_DH/oxidase_NM_dom_sf"/>
</dbReference>
<dbReference type="PIRSF" id="PIRSF016578">
    <property type="entry name" value="HsaA"/>
    <property type="match status" value="1"/>
</dbReference>
<dbReference type="PANTHER" id="PTHR43884:SF12">
    <property type="entry name" value="ISOVALERYL-COA DEHYDROGENASE, MITOCHONDRIAL-RELATED"/>
    <property type="match status" value="1"/>
</dbReference>
<dbReference type="SUPFAM" id="SSF56645">
    <property type="entry name" value="Acyl-CoA dehydrogenase NM domain-like"/>
    <property type="match status" value="1"/>
</dbReference>
<feature type="domain" description="Acyl-CoA dehydrogenase/oxidase C-terminal" evidence="7">
    <location>
        <begin position="263"/>
        <end position="412"/>
    </location>
</feature>
<evidence type="ECO:0000259" key="8">
    <source>
        <dbReference type="Pfam" id="PF02770"/>
    </source>
</evidence>
<dbReference type="FunFam" id="1.20.140.10:FF:000001">
    <property type="entry name" value="Acyl-CoA dehydrogenase"/>
    <property type="match status" value="1"/>
</dbReference>
<feature type="domain" description="Acyl-CoA oxidase/dehydrogenase middle" evidence="8">
    <location>
        <begin position="144"/>
        <end position="248"/>
    </location>
</feature>
<feature type="domain" description="Acyl-CoA dehydrogenase/oxidase N-terminal" evidence="9">
    <location>
        <begin position="29"/>
        <end position="140"/>
    </location>
</feature>
<comment type="cofactor">
    <cofactor evidence="1 6">
        <name>FAD</name>
        <dbReference type="ChEBI" id="CHEBI:57692"/>
    </cofactor>
</comment>
<keyword evidence="4 6" id="KW-0274">FAD</keyword>
<sequence>MPVPYGDNGLAADLIGVPMARLAQTSGLTDVQQEILSTVRRFVDKEIIPYAQELEHADAYPERIVAAMAEMGLFGLVIPEEYGGLGESLLTYALVVEQISRGWMSVSGVINTHFIVAYLLMRHGTPEQRTRLLPRMAAGELKGAFSMSEPDAGSDVAAITTRATAGPDGGFVVNGRKMWLTNGARSGIVATLVRDGLGADGPHRNMTAFLLEKEPGFGQTRPGLTIPGKLEKMGYRGIETTEMLLDDVAVSADEVLGGPAGRGHGFHQMMDGIEVGRVNVAARACGIALRAFELAIAYAQQRSASGRPIAGHQAIGFKLAEMATKVEAAHLMTVNAARLKDTGARGDVEAGMAKLLASEYCMEVTQDAFRIHGGYGYSKEAEIERLMREAPFLLIGEGTSEIQKTIISRGLLREYKAT</sequence>
<protein>
    <submittedName>
        <fullName evidence="10">(2S)-methylsuccinyl-CoA dehydrogenase</fullName>
    </submittedName>
</protein>
<dbReference type="FunFam" id="1.10.540.10:FF:000008">
    <property type="entry name" value="Acyl-CoA dehydrogenase"/>
    <property type="match status" value="1"/>
</dbReference>
<dbReference type="Pfam" id="PF00441">
    <property type="entry name" value="Acyl-CoA_dh_1"/>
    <property type="match status" value="1"/>
</dbReference>
<dbReference type="Gene3D" id="1.20.140.10">
    <property type="entry name" value="Butyryl-CoA Dehydrogenase, subunit A, domain 3"/>
    <property type="match status" value="1"/>
</dbReference>
<dbReference type="InterPro" id="IPR009075">
    <property type="entry name" value="AcylCo_DH/oxidase_C"/>
</dbReference>
<dbReference type="InterPro" id="IPR046373">
    <property type="entry name" value="Acyl-CoA_Oxase/DH_mid-dom_sf"/>
</dbReference>
<evidence type="ECO:0000256" key="2">
    <source>
        <dbReference type="ARBA" id="ARBA00009347"/>
    </source>
</evidence>
<evidence type="ECO:0000313" key="10">
    <source>
        <dbReference type="EMBL" id="TQL88115.1"/>
    </source>
</evidence>
<gene>
    <name evidence="10" type="ORF">FB559_8732</name>
</gene>
<dbReference type="SUPFAM" id="SSF47203">
    <property type="entry name" value="Acyl-CoA dehydrogenase C-terminal domain-like"/>
    <property type="match status" value="1"/>
</dbReference>
<evidence type="ECO:0000256" key="6">
    <source>
        <dbReference type="RuleBase" id="RU362125"/>
    </source>
</evidence>